<proteinExistence type="predicted"/>
<evidence type="ECO:0000256" key="8">
    <source>
        <dbReference type="ARBA" id="ARBA00025974"/>
    </source>
</evidence>
<sequence length="406" mass="45134">MRKLHALVSLILLCGAAASELGPRGARPVEPSTRSDNCPPQKEWPFCTDDDWGHKCPSGCRIQGLMDKNDHMFLKGIEKIRNMLEQNQAKYRTTDHVSKQTYDYLREKLTLESGWKKILTNKYISFLFSNLRKRINDLKITIDRQLRSLKALKDRVRDQVVDMQRLEVDIDIKLRACKGSCSNYPEYQVDRDSYVDLEKQVNQLHSQAAQSVETVKTLYVMKSRQLQDLTSDSNYKSGVTKTAAQQKVDVKQFQLVLEEEGSKASPATISKDTGTSFFPSSSSTSTTIVVHTKDGPVERTEEVIEGGPQCQALADFTKGGSLPSTFSHTSSSSSSTTKTIHSGGTKGSLTTDSNTGFGDVGFDLGGFMTDDPEDDIPDFHARSVKSTRVERQASYVGKGTETSDVE</sequence>
<feature type="compositionally biased region" description="Low complexity" evidence="10">
    <location>
        <begin position="356"/>
        <end position="367"/>
    </location>
</feature>
<dbReference type="InParanoid" id="A0A3P8V297"/>
<dbReference type="GO" id="GO:0030194">
    <property type="term" value="P:positive regulation of blood coagulation"/>
    <property type="evidence" value="ECO:0007669"/>
    <property type="project" value="Ensembl"/>
</dbReference>
<evidence type="ECO:0000256" key="6">
    <source>
        <dbReference type="ARBA" id="ARBA00023084"/>
    </source>
</evidence>
<reference evidence="13" key="3">
    <citation type="submission" date="2025-09" db="UniProtKB">
        <authorList>
            <consortium name="Ensembl"/>
        </authorList>
    </citation>
    <scope>IDENTIFICATION</scope>
</reference>
<evidence type="ECO:0000256" key="7">
    <source>
        <dbReference type="ARBA" id="ARBA00023157"/>
    </source>
</evidence>
<name>A0A3P8V297_CYNSE</name>
<dbReference type="Pfam" id="PF08702">
    <property type="entry name" value="Fib_alpha"/>
    <property type="match status" value="1"/>
</dbReference>
<feature type="region of interest" description="Disordered" evidence="10">
    <location>
        <begin position="262"/>
        <end position="285"/>
    </location>
</feature>
<dbReference type="SUPFAM" id="SSF58010">
    <property type="entry name" value="Fibrinogen coiled-coil and central regions"/>
    <property type="match status" value="1"/>
</dbReference>
<keyword evidence="3" id="KW-0356">Hemostasis</keyword>
<dbReference type="InterPro" id="IPR012290">
    <property type="entry name" value="Fibrinogen_a/b/g_coil_dom"/>
</dbReference>
<evidence type="ECO:0000256" key="11">
    <source>
        <dbReference type="SAM" id="SignalP"/>
    </source>
</evidence>
<keyword evidence="4 11" id="KW-0732">Signal</keyword>
<dbReference type="Gene3D" id="1.20.5.50">
    <property type="match status" value="1"/>
</dbReference>
<dbReference type="GO" id="GO:0051258">
    <property type="term" value="P:protein polymerization"/>
    <property type="evidence" value="ECO:0007669"/>
    <property type="project" value="InterPro"/>
</dbReference>
<keyword evidence="7" id="KW-1015">Disulfide bond</keyword>
<dbReference type="AlphaFoldDB" id="A0A3P8V297"/>
<keyword evidence="14" id="KW-1185">Reference proteome</keyword>
<evidence type="ECO:0000313" key="13">
    <source>
        <dbReference type="Ensembl" id="ENSCSEP00000008687.1"/>
    </source>
</evidence>
<dbReference type="PANTHER" id="PTHR47221">
    <property type="entry name" value="FIBRINOGEN ALPHA CHAIN"/>
    <property type="match status" value="1"/>
</dbReference>
<dbReference type="OMA" id="YSADKCA"/>
<accession>A0A3P8V297</accession>
<dbReference type="GeneTree" id="ENSGT00940000157467"/>
<reference evidence="13" key="2">
    <citation type="submission" date="2025-08" db="UniProtKB">
        <authorList>
            <consortium name="Ensembl"/>
        </authorList>
    </citation>
    <scope>IDENTIFICATION</scope>
</reference>
<comment type="subunit">
    <text evidence="8">Heterohexamer; disulfide linked. Contains 2 sets of 3 non-identical chains (alpha, beta and gamma). The 2 heterotrimers are in head to head conformation with the N-termini in a small central domain.</text>
</comment>
<dbReference type="InterPro" id="IPR037579">
    <property type="entry name" value="FIB_ANG-like"/>
</dbReference>
<evidence type="ECO:0000256" key="10">
    <source>
        <dbReference type="SAM" id="MobiDB-lite"/>
    </source>
</evidence>
<dbReference type="Proteomes" id="UP000265120">
    <property type="component" value="Chromosome 1"/>
</dbReference>
<evidence type="ECO:0000256" key="2">
    <source>
        <dbReference type="ARBA" id="ARBA00022525"/>
    </source>
</evidence>
<evidence type="ECO:0000256" key="3">
    <source>
        <dbReference type="ARBA" id="ARBA00022696"/>
    </source>
</evidence>
<dbReference type="GO" id="GO:0030674">
    <property type="term" value="F:protein-macromolecule adaptor activity"/>
    <property type="evidence" value="ECO:0007669"/>
    <property type="project" value="TreeGrafter"/>
</dbReference>
<feature type="coiled-coil region" evidence="9">
    <location>
        <begin position="135"/>
        <end position="169"/>
    </location>
</feature>
<dbReference type="GO" id="GO:0005102">
    <property type="term" value="F:signaling receptor binding"/>
    <property type="evidence" value="ECO:0007669"/>
    <property type="project" value="InterPro"/>
</dbReference>
<feature type="compositionally biased region" description="Low complexity" evidence="10">
    <location>
        <begin position="324"/>
        <end position="343"/>
    </location>
</feature>
<protein>
    <submittedName>
        <fullName evidence="13">Fibrinogen alpha chain</fullName>
    </submittedName>
</protein>
<feature type="chain" id="PRO_5018106087" evidence="11">
    <location>
        <begin position="19"/>
        <end position="406"/>
    </location>
</feature>
<feature type="compositionally biased region" description="Basic and acidic residues" evidence="10">
    <location>
        <begin position="377"/>
        <end position="391"/>
    </location>
</feature>
<evidence type="ECO:0000259" key="12">
    <source>
        <dbReference type="SMART" id="SM01212"/>
    </source>
</evidence>
<dbReference type="GO" id="GO:0034116">
    <property type="term" value="P:positive regulation of heterotypic cell-cell adhesion"/>
    <property type="evidence" value="ECO:0007669"/>
    <property type="project" value="TreeGrafter"/>
</dbReference>
<evidence type="ECO:0000256" key="4">
    <source>
        <dbReference type="ARBA" id="ARBA00022729"/>
    </source>
</evidence>
<evidence type="ECO:0000256" key="1">
    <source>
        <dbReference type="ARBA" id="ARBA00004613"/>
    </source>
</evidence>
<dbReference type="GO" id="GO:0005201">
    <property type="term" value="F:extracellular matrix structural constituent"/>
    <property type="evidence" value="ECO:0007669"/>
    <property type="project" value="TreeGrafter"/>
</dbReference>
<reference evidence="13 14" key="1">
    <citation type="journal article" date="2014" name="Nat. Genet.">
        <title>Whole-genome sequence of a flatfish provides insights into ZW sex chromosome evolution and adaptation to a benthic lifestyle.</title>
        <authorList>
            <person name="Chen S."/>
            <person name="Zhang G."/>
            <person name="Shao C."/>
            <person name="Huang Q."/>
            <person name="Liu G."/>
            <person name="Zhang P."/>
            <person name="Song W."/>
            <person name="An N."/>
            <person name="Chalopin D."/>
            <person name="Volff J.N."/>
            <person name="Hong Y."/>
            <person name="Li Q."/>
            <person name="Sha Z."/>
            <person name="Zhou H."/>
            <person name="Xie M."/>
            <person name="Yu Q."/>
            <person name="Liu Y."/>
            <person name="Xiang H."/>
            <person name="Wang N."/>
            <person name="Wu K."/>
            <person name="Yang C."/>
            <person name="Zhou Q."/>
            <person name="Liao X."/>
            <person name="Yang L."/>
            <person name="Hu Q."/>
            <person name="Zhang J."/>
            <person name="Meng L."/>
            <person name="Jin L."/>
            <person name="Tian Y."/>
            <person name="Lian J."/>
            <person name="Yang J."/>
            <person name="Miao G."/>
            <person name="Liu S."/>
            <person name="Liang Z."/>
            <person name="Yan F."/>
            <person name="Li Y."/>
            <person name="Sun B."/>
            <person name="Zhang H."/>
            <person name="Zhang J."/>
            <person name="Zhu Y."/>
            <person name="Du M."/>
            <person name="Zhao Y."/>
            <person name="Schartl M."/>
            <person name="Tang Q."/>
            <person name="Wang J."/>
        </authorList>
    </citation>
    <scope>NUCLEOTIDE SEQUENCE</scope>
</reference>
<keyword evidence="5 9" id="KW-0175">Coiled coil</keyword>
<dbReference type="GO" id="GO:0070527">
    <property type="term" value="P:platelet aggregation"/>
    <property type="evidence" value="ECO:0007669"/>
    <property type="project" value="Ensembl"/>
</dbReference>
<keyword evidence="2" id="KW-0964">Secreted</keyword>
<feature type="domain" description="Fibrinogen alpha/beta/gamma chain coiled coil" evidence="12">
    <location>
        <begin position="40"/>
        <end position="189"/>
    </location>
</feature>
<dbReference type="GO" id="GO:0042730">
    <property type="term" value="P:fibrinolysis"/>
    <property type="evidence" value="ECO:0007669"/>
    <property type="project" value="TreeGrafter"/>
</dbReference>
<feature type="region of interest" description="Disordered" evidence="10">
    <location>
        <begin position="323"/>
        <end position="406"/>
    </location>
</feature>
<comment type="subcellular location">
    <subcellularLocation>
        <location evidence="1">Secreted</location>
    </subcellularLocation>
</comment>
<dbReference type="PANTHER" id="PTHR47221:SF6">
    <property type="entry name" value="FIBRINOGEN ALPHA CHAIN"/>
    <property type="match status" value="1"/>
</dbReference>
<dbReference type="STRING" id="244447.ENSCSEP00000008687"/>
<dbReference type="FunCoup" id="A0A3P8V297">
    <property type="interactions" value="976"/>
</dbReference>
<organism evidence="13 14">
    <name type="scientific">Cynoglossus semilaevis</name>
    <name type="common">Tongue sole</name>
    <dbReference type="NCBI Taxonomy" id="244447"/>
    <lineage>
        <taxon>Eukaryota</taxon>
        <taxon>Metazoa</taxon>
        <taxon>Chordata</taxon>
        <taxon>Craniata</taxon>
        <taxon>Vertebrata</taxon>
        <taxon>Euteleostomi</taxon>
        <taxon>Actinopterygii</taxon>
        <taxon>Neopterygii</taxon>
        <taxon>Teleostei</taxon>
        <taxon>Neoteleostei</taxon>
        <taxon>Acanthomorphata</taxon>
        <taxon>Carangaria</taxon>
        <taxon>Pleuronectiformes</taxon>
        <taxon>Pleuronectoidei</taxon>
        <taxon>Cynoglossidae</taxon>
        <taxon>Cynoglossinae</taxon>
        <taxon>Cynoglossus</taxon>
    </lineage>
</organism>
<feature type="signal peptide" evidence="11">
    <location>
        <begin position="1"/>
        <end position="18"/>
    </location>
</feature>
<dbReference type="GO" id="GO:0005577">
    <property type="term" value="C:fibrinogen complex"/>
    <property type="evidence" value="ECO:0007669"/>
    <property type="project" value="InterPro"/>
</dbReference>
<evidence type="ECO:0000256" key="5">
    <source>
        <dbReference type="ARBA" id="ARBA00023054"/>
    </source>
</evidence>
<feature type="compositionally biased region" description="Low complexity" evidence="10">
    <location>
        <begin position="273"/>
        <end position="285"/>
    </location>
</feature>
<dbReference type="SMART" id="SM01212">
    <property type="entry name" value="Fib_alpha"/>
    <property type="match status" value="1"/>
</dbReference>
<dbReference type="GO" id="GO:0072377">
    <property type="term" value="P:blood coagulation, common pathway"/>
    <property type="evidence" value="ECO:0007669"/>
    <property type="project" value="TreeGrafter"/>
</dbReference>
<dbReference type="Ensembl" id="ENSCSET00000008779.1">
    <property type="protein sequence ID" value="ENSCSEP00000008687.1"/>
    <property type="gene ID" value="ENSCSEG00000005543.1"/>
</dbReference>
<keyword evidence="6" id="KW-0094">Blood coagulation</keyword>
<evidence type="ECO:0000256" key="9">
    <source>
        <dbReference type="SAM" id="Coils"/>
    </source>
</evidence>
<evidence type="ECO:0000313" key="14">
    <source>
        <dbReference type="Proteomes" id="UP000265120"/>
    </source>
</evidence>